<dbReference type="InterPro" id="IPR019596">
    <property type="entry name" value="Phage_Mu_GpM_tail_tub"/>
</dbReference>
<evidence type="ECO:0000313" key="2">
    <source>
        <dbReference type="EMBL" id="MFC5393156.1"/>
    </source>
</evidence>
<name>A0ABW0H7K6_9HYPH</name>
<evidence type="ECO:0000256" key="1">
    <source>
        <dbReference type="SAM" id="MobiDB-lite"/>
    </source>
</evidence>
<keyword evidence="3" id="KW-1185">Reference proteome</keyword>
<dbReference type="RefSeq" id="WP_377008111.1">
    <property type="nucleotide sequence ID" value="NZ_JBHSLV010000019.1"/>
</dbReference>
<gene>
    <name evidence="2" type="ORF">ACFPPC_10975</name>
</gene>
<protein>
    <submittedName>
        <fullName evidence="2">Phage tail tube protein</fullName>
    </submittedName>
</protein>
<dbReference type="Pfam" id="PF10618">
    <property type="entry name" value="Tail_tube"/>
    <property type="match status" value="1"/>
</dbReference>
<proteinExistence type="predicted"/>
<accession>A0ABW0H7K6</accession>
<organism evidence="2 3">
    <name type="scientific">Bosea vestrisii</name>
    <dbReference type="NCBI Taxonomy" id="151416"/>
    <lineage>
        <taxon>Bacteria</taxon>
        <taxon>Pseudomonadati</taxon>
        <taxon>Pseudomonadota</taxon>
        <taxon>Alphaproteobacteria</taxon>
        <taxon>Hyphomicrobiales</taxon>
        <taxon>Boseaceae</taxon>
        <taxon>Bosea</taxon>
    </lineage>
</organism>
<feature type="region of interest" description="Disordered" evidence="1">
    <location>
        <begin position="96"/>
        <end position="120"/>
    </location>
</feature>
<sequence>MTQVLGIVDIVWQGRNIPVEKGAKLKLGGIMNKPVVYGRKVGRAQEFAGSEIEATTVLERGQKFKELYGVGEGELQVQCDTGQVFTWPDAFLTDQREMTGGEGGKVPLKWSGGEPEEIVA</sequence>
<comment type="caution">
    <text evidence="2">The sequence shown here is derived from an EMBL/GenBank/DDBJ whole genome shotgun (WGS) entry which is preliminary data.</text>
</comment>
<reference evidence="3" key="1">
    <citation type="journal article" date="2019" name="Int. J. Syst. Evol. Microbiol.">
        <title>The Global Catalogue of Microorganisms (GCM) 10K type strain sequencing project: providing services to taxonomists for standard genome sequencing and annotation.</title>
        <authorList>
            <consortium name="The Broad Institute Genomics Platform"/>
            <consortium name="The Broad Institute Genome Sequencing Center for Infectious Disease"/>
            <person name="Wu L."/>
            <person name="Ma J."/>
        </authorList>
    </citation>
    <scope>NUCLEOTIDE SEQUENCE [LARGE SCALE GENOMIC DNA]</scope>
    <source>
        <strain evidence="3">CGMCC 1.16326</strain>
    </source>
</reference>
<dbReference type="EMBL" id="JBHSLV010000019">
    <property type="protein sequence ID" value="MFC5393156.1"/>
    <property type="molecule type" value="Genomic_DNA"/>
</dbReference>
<dbReference type="Proteomes" id="UP001596104">
    <property type="component" value="Unassembled WGS sequence"/>
</dbReference>
<evidence type="ECO:0000313" key="3">
    <source>
        <dbReference type="Proteomes" id="UP001596104"/>
    </source>
</evidence>